<accession>A0A498HMU9</accession>
<dbReference type="GO" id="GO:0006629">
    <property type="term" value="P:lipid metabolic process"/>
    <property type="evidence" value="ECO:0007669"/>
    <property type="project" value="UniProtKB-ARBA"/>
</dbReference>
<dbReference type="InterPro" id="IPR055222">
    <property type="entry name" value="PRISE-like_Rossmann-fold"/>
</dbReference>
<gene>
    <name evidence="3" type="ORF">DVH24_012522</name>
</gene>
<dbReference type="Proteomes" id="UP000290289">
    <property type="component" value="Chromosome 15"/>
</dbReference>
<dbReference type="PANTHER" id="PTHR32487">
    <property type="entry name" value="3-OXO-DELTA(4,5)-STEROID 5-BETA-REDUCTASE"/>
    <property type="match status" value="1"/>
</dbReference>
<dbReference type="GO" id="GO:0016627">
    <property type="term" value="F:oxidoreductase activity, acting on the CH-CH group of donors"/>
    <property type="evidence" value="ECO:0007669"/>
    <property type="project" value="UniProtKB-ARBA"/>
</dbReference>
<protein>
    <recommendedName>
        <fullName evidence="2">PRISE-like Rossmann-fold domain-containing protein</fullName>
    </recommendedName>
</protein>
<dbReference type="Pfam" id="PF22917">
    <property type="entry name" value="PRISE"/>
    <property type="match status" value="1"/>
</dbReference>
<dbReference type="InterPro" id="IPR036291">
    <property type="entry name" value="NAD(P)-bd_dom_sf"/>
</dbReference>
<evidence type="ECO:0000256" key="1">
    <source>
        <dbReference type="SAM" id="MobiDB-lite"/>
    </source>
</evidence>
<evidence type="ECO:0000313" key="4">
    <source>
        <dbReference type="Proteomes" id="UP000290289"/>
    </source>
</evidence>
<proteinExistence type="predicted"/>
<dbReference type="AlphaFoldDB" id="A0A498HMU9"/>
<comment type="caution">
    <text evidence="3">The sequence shown here is derived from an EMBL/GenBank/DDBJ whole genome shotgun (WGS) entry which is preliminary data.</text>
</comment>
<name>A0A498HMU9_MALDO</name>
<reference evidence="3 4" key="1">
    <citation type="submission" date="2018-10" db="EMBL/GenBank/DDBJ databases">
        <title>A high-quality apple genome assembly.</title>
        <authorList>
            <person name="Hu J."/>
        </authorList>
    </citation>
    <scope>NUCLEOTIDE SEQUENCE [LARGE SCALE GENOMIC DNA]</scope>
    <source>
        <strain evidence="4">cv. HFTH1</strain>
        <tissue evidence="3">Young leaf</tissue>
    </source>
</reference>
<dbReference type="EMBL" id="RDQH01000341">
    <property type="protein sequence ID" value="RXH72838.1"/>
    <property type="molecule type" value="Genomic_DNA"/>
</dbReference>
<sequence>MSWWWSGAAPATKKKSAAADTSEPQSVGLVIGVMGIVGNSLAEILPLHDTPGGPWKVYGVARRPRPNWSADHPVDYIQCDISDPEDVQTKLSGLTDVTHIFSVTWTSRATELENCEANGAMLRNVLSVVIPAAPNLRHISLQTGTKHYIGPFESIGKIAAHDPPFMEDLPRLDVPNFYYTLEDILFEEVEKNPGLTWSVHRPYNIFGFSPHSLMNIIGSFEFTRQFVKKKVGR</sequence>
<dbReference type="STRING" id="3750.A0A498HMU9"/>
<dbReference type="SUPFAM" id="SSF51735">
    <property type="entry name" value="NAD(P)-binding Rossmann-fold domains"/>
    <property type="match status" value="1"/>
</dbReference>
<keyword evidence="4" id="KW-1185">Reference proteome</keyword>
<dbReference type="Gene3D" id="3.40.50.720">
    <property type="entry name" value="NAD(P)-binding Rossmann-like Domain"/>
    <property type="match status" value="1"/>
</dbReference>
<feature type="domain" description="PRISE-like Rossmann-fold" evidence="2">
    <location>
        <begin position="86"/>
        <end position="214"/>
    </location>
</feature>
<dbReference type="PANTHER" id="PTHR32487:SF0">
    <property type="entry name" value="3-OXO-DELTA(4,5)-STEROID 5-BETA-REDUCTASE"/>
    <property type="match status" value="1"/>
</dbReference>
<evidence type="ECO:0000259" key="2">
    <source>
        <dbReference type="Pfam" id="PF22917"/>
    </source>
</evidence>
<organism evidence="3 4">
    <name type="scientific">Malus domestica</name>
    <name type="common">Apple</name>
    <name type="synonym">Pyrus malus</name>
    <dbReference type="NCBI Taxonomy" id="3750"/>
    <lineage>
        <taxon>Eukaryota</taxon>
        <taxon>Viridiplantae</taxon>
        <taxon>Streptophyta</taxon>
        <taxon>Embryophyta</taxon>
        <taxon>Tracheophyta</taxon>
        <taxon>Spermatophyta</taxon>
        <taxon>Magnoliopsida</taxon>
        <taxon>eudicotyledons</taxon>
        <taxon>Gunneridae</taxon>
        <taxon>Pentapetalae</taxon>
        <taxon>rosids</taxon>
        <taxon>fabids</taxon>
        <taxon>Rosales</taxon>
        <taxon>Rosaceae</taxon>
        <taxon>Amygdaloideae</taxon>
        <taxon>Maleae</taxon>
        <taxon>Malus</taxon>
    </lineage>
</organism>
<feature type="region of interest" description="Disordered" evidence="1">
    <location>
        <begin position="1"/>
        <end position="20"/>
    </location>
</feature>
<evidence type="ECO:0000313" key="3">
    <source>
        <dbReference type="EMBL" id="RXH72838.1"/>
    </source>
</evidence>